<evidence type="ECO:0000259" key="10">
    <source>
        <dbReference type="Pfam" id="PF14842"/>
    </source>
</evidence>
<evidence type="ECO:0000256" key="4">
    <source>
        <dbReference type="ARBA" id="ARBA00021870"/>
    </source>
</evidence>
<dbReference type="InterPro" id="IPR011002">
    <property type="entry name" value="FliG_a-hlx"/>
</dbReference>
<dbReference type="SUPFAM" id="SSF48029">
    <property type="entry name" value="FliG"/>
    <property type="match status" value="1"/>
</dbReference>
<dbReference type="GO" id="GO:0071973">
    <property type="term" value="P:bacterial-type flagellum-dependent cell motility"/>
    <property type="evidence" value="ECO:0007669"/>
    <property type="project" value="InterPro"/>
</dbReference>
<reference evidence="11" key="1">
    <citation type="journal article" date="2014" name="Front. Microbiol.">
        <title>High frequency of phylogenetically diverse reductive dehalogenase-homologous genes in deep subseafloor sedimentary metagenomes.</title>
        <authorList>
            <person name="Kawai M."/>
            <person name="Futagami T."/>
            <person name="Toyoda A."/>
            <person name="Takaki Y."/>
            <person name="Nishi S."/>
            <person name="Hori S."/>
            <person name="Arai W."/>
            <person name="Tsubouchi T."/>
            <person name="Morono Y."/>
            <person name="Uchiyama I."/>
            <person name="Ito T."/>
            <person name="Fujiyama A."/>
            <person name="Inagaki F."/>
            <person name="Takami H."/>
        </authorList>
    </citation>
    <scope>NUCLEOTIDE SEQUENCE</scope>
    <source>
        <strain evidence="11">Expedition CK06-06</strain>
    </source>
</reference>
<dbReference type="Gene3D" id="1.10.220.30">
    <property type="match status" value="1"/>
</dbReference>
<dbReference type="GO" id="GO:0006935">
    <property type="term" value="P:chemotaxis"/>
    <property type="evidence" value="ECO:0007669"/>
    <property type="project" value="UniProtKB-KW"/>
</dbReference>
<keyword evidence="6" id="KW-0145">Chemotaxis</keyword>
<comment type="subcellular location">
    <subcellularLocation>
        <location evidence="1">Bacterial flagellum basal body</location>
    </subcellularLocation>
    <subcellularLocation>
        <location evidence="2">Cell membrane</location>
        <topology evidence="2">Peripheral membrane protein</topology>
        <orientation evidence="2">Cytoplasmic side</orientation>
    </subcellularLocation>
</comment>
<evidence type="ECO:0000256" key="5">
    <source>
        <dbReference type="ARBA" id="ARBA00022475"/>
    </source>
</evidence>
<dbReference type="PRINTS" id="PR00954">
    <property type="entry name" value="FLGMOTORFLIG"/>
</dbReference>
<sequence>MRMDPKRITGPVKAAILIHALGRPLADILLQRLSASEKELINNHLSQIRTISPEVVEQVAEEFAVIAQRFKSKLSRS</sequence>
<dbReference type="AlphaFoldDB" id="X0T4Z7"/>
<comment type="caution">
    <text evidence="11">The sequence shown here is derived from an EMBL/GenBank/DDBJ whole genome shotgun (WGS) entry which is preliminary data.</text>
</comment>
<organism evidence="11">
    <name type="scientific">marine sediment metagenome</name>
    <dbReference type="NCBI Taxonomy" id="412755"/>
    <lineage>
        <taxon>unclassified sequences</taxon>
        <taxon>metagenomes</taxon>
        <taxon>ecological metagenomes</taxon>
    </lineage>
</organism>
<evidence type="ECO:0000256" key="3">
    <source>
        <dbReference type="ARBA" id="ARBA00010299"/>
    </source>
</evidence>
<dbReference type="Pfam" id="PF14842">
    <property type="entry name" value="FliG_N"/>
    <property type="match status" value="1"/>
</dbReference>
<dbReference type="InterPro" id="IPR028263">
    <property type="entry name" value="FliG_N"/>
</dbReference>
<evidence type="ECO:0000256" key="9">
    <source>
        <dbReference type="ARBA" id="ARBA00023143"/>
    </source>
</evidence>
<dbReference type="EMBL" id="BARS01002239">
    <property type="protein sequence ID" value="GAF83257.1"/>
    <property type="molecule type" value="Genomic_DNA"/>
</dbReference>
<proteinExistence type="inferred from homology"/>
<dbReference type="InterPro" id="IPR000090">
    <property type="entry name" value="Flg_Motor_Flig"/>
</dbReference>
<dbReference type="GO" id="GO:0003774">
    <property type="term" value="F:cytoskeletal motor activity"/>
    <property type="evidence" value="ECO:0007669"/>
    <property type="project" value="InterPro"/>
</dbReference>
<evidence type="ECO:0000256" key="8">
    <source>
        <dbReference type="ARBA" id="ARBA00023136"/>
    </source>
</evidence>
<gene>
    <name evidence="11" type="ORF">S01H1_04223</name>
</gene>
<name>X0T4Z7_9ZZZZ</name>
<dbReference type="GO" id="GO:0005886">
    <property type="term" value="C:plasma membrane"/>
    <property type="evidence" value="ECO:0007669"/>
    <property type="project" value="UniProtKB-SubCell"/>
</dbReference>
<evidence type="ECO:0000256" key="7">
    <source>
        <dbReference type="ARBA" id="ARBA00022779"/>
    </source>
</evidence>
<comment type="similarity">
    <text evidence="3">Belongs to the FliG family.</text>
</comment>
<dbReference type="GO" id="GO:0009425">
    <property type="term" value="C:bacterial-type flagellum basal body"/>
    <property type="evidence" value="ECO:0007669"/>
    <property type="project" value="UniProtKB-SubCell"/>
</dbReference>
<evidence type="ECO:0000256" key="6">
    <source>
        <dbReference type="ARBA" id="ARBA00022500"/>
    </source>
</evidence>
<evidence type="ECO:0000256" key="1">
    <source>
        <dbReference type="ARBA" id="ARBA00004117"/>
    </source>
</evidence>
<evidence type="ECO:0000256" key="2">
    <source>
        <dbReference type="ARBA" id="ARBA00004413"/>
    </source>
</evidence>
<keyword evidence="7" id="KW-0283">Flagellar rotation</keyword>
<accession>X0T4Z7</accession>
<protein>
    <recommendedName>
        <fullName evidence="4">Flagellar motor switch protein FliG</fullName>
    </recommendedName>
</protein>
<keyword evidence="9" id="KW-0975">Bacterial flagellum</keyword>
<keyword evidence="5" id="KW-1003">Cell membrane</keyword>
<keyword evidence="8" id="KW-0472">Membrane</keyword>
<feature type="domain" description="Flagellar motor switch protein FliG N-terminal" evidence="10">
    <location>
        <begin position="8"/>
        <end position="69"/>
    </location>
</feature>
<feature type="non-terminal residue" evidence="11">
    <location>
        <position position="77"/>
    </location>
</feature>
<evidence type="ECO:0000313" key="11">
    <source>
        <dbReference type="EMBL" id="GAF83257.1"/>
    </source>
</evidence>